<reference evidence="2" key="2">
    <citation type="journal article" date="2015" name="Data Brief">
        <title>Shoot transcriptome of the giant reed, Arundo donax.</title>
        <authorList>
            <person name="Barrero R.A."/>
            <person name="Guerrero F.D."/>
            <person name="Moolhuijzen P."/>
            <person name="Goolsby J.A."/>
            <person name="Tidwell J."/>
            <person name="Bellgard S.E."/>
            <person name="Bellgard M.I."/>
        </authorList>
    </citation>
    <scope>NUCLEOTIDE SEQUENCE</scope>
    <source>
        <tissue evidence="2">Shoot tissue taken approximately 20 cm above the soil surface</tissue>
    </source>
</reference>
<evidence type="ECO:0000313" key="2">
    <source>
        <dbReference type="EMBL" id="JAD41561.1"/>
    </source>
</evidence>
<proteinExistence type="predicted"/>
<accession>A0A0A8ZRZ1</accession>
<evidence type="ECO:0000256" key="1">
    <source>
        <dbReference type="SAM" id="SignalP"/>
    </source>
</evidence>
<feature type="chain" id="PRO_5002042444" evidence="1">
    <location>
        <begin position="19"/>
        <end position="71"/>
    </location>
</feature>
<sequence length="71" mass="8145">MWQFRNHVMLCFVPSLHWQINSTALGGKLEEHISQSWPGKIMIPMHCFLAKGHLVQILYGDNVGNLVKLTE</sequence>
<feature type="signal peptide" evidence="1">
    <location>
        <begin position="1"/>
        <end position="18"/>
    </location>
</feature>
<organism evidence="2">
    <name type="scientific">Arundo donax</name>
    <name type="common">Giant reed</name>
    <name type="synonym">Donax arundinaceus</name>
    <dbReference type="NCBI Taxonomy" id="35708"/>
    <lineage>
        <taxon>Eukaryota</taxon>
        <taxon>Viridiplantae</taxon>
        <taxon>Streptophyta</taxon>
        <taxon>Embryophyta</taxon>
        <taxon>Tracheophyta</taxon>
        <taxon>Spermatophyta</taxon>
        <taxon>Magnoliopsida</taxon>
        <taxon>Liliopsida</taxon>
        <taxon>Poales</taxon>
        <taxon>Poaceae</taxon>
        <taxon>PACMAD clade</taxon>
        <taxon>Arundinoideae</taxon>
        <taxon>Arundineae</taxon>
        <taxon>Arundo</taxon>
    </lineage>
</organism>
<reference evidence="2" key="1">
    <citation type="submission" date="2014-09" db="EMBL/GenBank/DDBJ databases">
        <authorList>
            <person name="Magalhaes I.L.F."/>
            <person name="Oliveira U."/>
            <person name="Santos F.R."/>
            <person name="Vidigal T.H.D.A."/>
            <person name="Brescovit A.D."/>
            <person name="Santos A.J."/>
        </authorList>
    </citation>
    <scope>NUCLEOTIDE SEQUENCE</scope>
    <source>
        <tissue evidence="2">Shoot tissue taken approximately 20 cm above the soil surface</tissue>
    </source>
</reference>
<dbReference type="EMBL" id="GBRH01256334">
    <property type="protein sequence ID" value="JAD41561.1"/>
    <property type="molecule type" value="Transcribed_RNA"/>
</dbReference>
<name>A0A0A8ZRZ1_ARUDO</name>
<dbReference type="AlphaFoldDB" id="A0A0A8ZRZ1"/>
<protein>
    <submittedName>
        <fullName evidence="2">Uncharacterized protein</fullName>
    </submittedName>
</protein>
<keyword evidence="1" id="KW-0732">Signal</keyword>